<evidence type="ECO:0000313" key="3">
    <source>
        <dbReference type="Proteomes" id="UP000294613"/>
    </source>
</evidence>
<sequence length="112" mass="12806">MFTKKELYCANCGRKIDLKFGLPDSCTNCKIRFEFPKITQKHGITGFLLLFALSLAPIWALIELIRPMMNASRAINIGVTILALFGGIVWFKTVLTLLNQYGFYVCRNIDRR</sequence>
<accession>A0A4R3JPC9</accession>
<evidence type="ECO:0008006" key="4">
    <source>
        <dbReference type="Google" id="ProtNLM"/>
    </source>
</evidence>
<keyword evidence="1" id="KW-1133">Transmembrane helix</keyword>
<gene>
    <name evidence="2" type="ORF">EDD74_10864</name>
</gene>
<organism evidence="2 3">
    <name type="scientific">Faecalimonas umbilicata</name>
    <dbReference type="NCBI Taxonomy" id="1912855"/>
    <lineage>
        <taxon>Bacteria</taxon>
        <taxon>Bacillati</taxon>
        <taxon>Bacillota</taxon>
        <taxon>Clostridia</taxon>
        <taxon>Lachnospirales</taxon>
        <taxon>Lachnospiraceae</taxon>
        <taxon>Faecalimonas</taxon>
    </lineage>
</organism>
<dbReference type="Proteomes" id="UP000294613">
    <property type="component" value="Unassembled WGS sequence"/>
</dbReference>
<feature type="transmembrane region" description="Helical" evidence="1">
    <location>
        <begin position="43"/>
        <end position="62"/>
    </location>
</feature>
<dbReference type="EMBL" id="SLZV01000008">
    <property type="protein sequence ID" value="TCS68486.1"/>
    <property type="molecule type" value="Genomic_DNA"/>
</dbReference>
<dbReference type="GeneID" id="97507480"/>
<evidence type="ECO:0000313" key="2">
    <source>
        <dbReference type="EMBL" id="TCS68486.1"/>
    </source>
</evidence>
<feature type="transmembrane region" description="Helical" evidence="1">
    <location>
        <begin position="74"/>
        <end position="91"/>
    </location>
</feature>
<comment type="caution">
    <text evidence="2">The sequence shown here is derived from an EMBL/GenBank/DDBJ whole genome shotgun (WGS) entry which is preliminary data.</text>
</comment>
<keyword evidence="1" id="KW-0812">Transmembrane</keyword>
<keyword evidence="1" id="KW-0472">Membrane</keyword>
<dbReference type="RefSeq" id="WP_009262293.1">
    <property type="nucleotide sequence ID" value="NZ_AP031411.1"/>
</dbReference>
<reference evidence="2 3" key="1">
    <citation type="submission" date="2019-03" db="EMBL/GenBank/DDBJ databases">
        <title>Genomic Encyclopedia of Type Strains, Phase IV (KMG-IV): sequencing the most valuable type-strain genomes for metagenomic binning, comparative biology and taxonomic classification.</title>
        <authorList>
            <person name="Goeker M."/>
        </authorList>
    </citation>
    <scope>NUCLEOTIDE SEQUENCE [LARGE SCALE GENOMIC DNA]</scope>
    <source>
        <strain evidence="2 3">DSM 103426</strain>
    </source>
</reference>
<proteinExistence type="predicted"/>
<protein>
    <recommendedName>
        <fullName evidence="4">DUF983 domain-containing protein</fullName>
    </recommendedName>
</protein>
<evidence type="ECO:0000256" key="1">
    <source>
        <dbReference type="SAM" id="Phobius"/>
    </source>
</evidence>
<name>A0A4R3JPC9_9FIRM</name>
<dbReference type="AlphaFoldDB" id="A0A4R3JPC9"/>